<dbReference type="PROSITE" id="PS50162">
    <property type="entry name" value="RECA_2"/>
    <property type="match status" value="1"/>
</dbReference>
<evidence type="ECO:0000256" key="1">
    <source>
        <dbReference type="ARBA" id="ARBA00022741"/>
    </source>
</evidence>
<evidence type="ECO:0000313" key="6">
    <source>
        <dbReference type="Proteomes" id="UP000038010"/>
    </source>
</evidence>
<dbReference type="AlphaFoldDB" id="A0A0N0NIG5"/>
<dbReference type="InterPro" id="IPR020588">
    <property type="entry name" value="RecA_ATP-bd"/>
</dbReference>
<dbReference type="Proteomes" id="UP000038010">
    <property type="component" value="Unassembled WGS sequence"/>
</dbReference>
<dbReference type="OrthoDB" id="1861185at2759"/>
<evidence type="ECO:0000259" key="4">
    <source>
        <dbReference type="PROSITE" id="PS50162"/>
    </source>
</evidence>
<comment type="caution">
    <text evidence="5">The sequence shown here is derived from an EMBL/GenBank/DDBJ whole genome shotgun (WGS) entry which is preliminary data.</text>
</comment>
<organism evidence="5 6">
    <name type="scientific">Cyphellophora attinorum</name>
    <dbReference type="NCBI Taxonomy" id="1664694"/>
    <lineage>
        <taxon>Eukaryota</taxon>
        <taxon>Fungi</taxon>
        <taxon>Dikarya</taxon>
        <taxon>Ascomycota</taxon>
        <taxon>Pezizomycotina</taxon>
        <taxon>Eurotiomycetes</taxon>
        <taxon>Chaetothyriomycetidae</taxon>
        <taxon>Chaetothyriales</taxon>
        <taxon>Cyphellophoraceae</taxon>
        <taxon>Cyphellophora</taxon>
    </lineage>
</organism>
<keyword evidence="2" id="KW-0067">ATP-binding</keyword>
<feature type="domain" description="RecA family profile 1" evidence="4">
    <location>
        <begin position="95"/>
        <end position="275"/>
    </location>
</feature>
<reference evidence="5 6" key="1">
    <citation type="submission" date="2015-06" db="EMBL/GenBank/DDBJ databases">
        <title>Draft genome of the ant-associated black yeast Phialophora attae CBS 131958.</title>
        <authorList>
            <person name="Moreno L.F."/>
            <person name="Stielow B.J."/>
            <person name="de Hoog S."/>
            <person name="Vicente V.A."/>
            <person name="Weiss V.A."/>
            <person name="de Vries M."/>
            <person name="Cruz L.M."/>
            <person name="Souza E.M."/>
        </authorList>
    </citation>
    <scope>NUCLEOTIDE SEQUENCE [LARGE SCALE GENOMIC DNA]</scope>
    <source>
        <strain evidence="5 6">CBS 131958</strain>
    </source>
</reference>
<dbReference type="GO" id="GO:0042148">
    <property type="term" value="P:DNA strand invasion"/>
    <property type="evidence" value="ECO:0007669"/>
    <property type="project" value="TreeGrafter"/>
</dbReference>
<protein>
    <submittedName>
        <fullName evidence="5">DNA repair protein rhp57</fullName>
    </submittedName>
</protein>
<sequence length="431" mass="47317">MTDLFEVLPGFDITNYRHLMHSLTRENITVAELVSLEPAEIARRCPLPLLDVQRLVANVIGRLHSDLNMITKPQSSSDLLPTASDAKSKSLSSSAAKFISTLDPDIDAALGGGFPTGFVSEVVGESAAGKTQILYGLLLSAQLPEPQGLGKAVVYISTEDELYTKRLVQILTSSPVYQGLPAHQKPSLDNVYTIKATNFDRLMHILEFQIPHFLRKSKFGLLVLDSAAAALHGGDRMGDAAVALGARASELGRLGQALHNIAMEKNIAVVCSNQVRDRFTESIIPTQDIMRSSPSETPSTQSTSAQRDARNTIMSLDHQQRFFTGWGDKPVDQLHDLKTPALGPAWASQVDARIVLKFGDGPSSSKDDEAIRRRFINVVYAPWTGPKVRSTEFTIEAGGLVARKQDKKQQEIEELLDDSLWKDDEEDQEFP</sequence>
<dbReference type="InterPro" id="IPR027417">
    <property type="entry name" value="P-loop_NTPase"/>
</dbReference>
<keyword evidence="6" id="KW-1185">Reference proteome</keyword>
<evidence type="ECO:0000256" key="3">
    <source>
        <dbReference type="SAM" id="MobiDB-lite"/>
    </source>
</evidence>
<evidence type="ECO:0000313" key="5">
    <source>
        <dbReference type="EMBL" id="KPI35718.1"/>
    </source>
</evidence>
<proteinExistence type="predicted"/>
<dbReference type="PANTHER" id="PTHR22942:SF66">
    <property type="entry name" value="RE19845P"/>
    <property type="match status" value="1"/>
</dbReference>
<dbReference type="InterPro" id="IPR013632">
    <property type="entry name" value="Rad51_C"/>
</dbReference>
<dbReference type="EMBL" id="LFJN01000037">
    <property type="protein sequence ID" value="KPI35718.1"/>
    <property type="molecule type" value="Genomic_DNA"/>
</dbReference>
<dbReference type="GO" id="GO:0140664">
    <property type="term" value="F:ATP-dependent DNA damage sensor activity"/>
    <property type="evidence" value="ECO:0007669"/>
    <property type="project" value="InterPro"/>
</dbReference>
<dbReference type="GO" id="GO:0003697">
    <property type="term" value="F:single-stranded DNA binding"/>
    <property type="evidence" value="ECO:0007669"/>
    <property type="project" value="TreeGrafter"/>
</dbReference>
<evidence type="ECO:0000256" key="2">
    <source>
        <dbReference type="ARBA" id="ARBA00022840"/>
    </source>
</evidence>
<name>A0A0N0NIG5_9EURO</name>
<dbReference type="RefSeq" id="XP_017995681.1">
    <property type="nucleotide sequence ID" value="XM_018141146.1"/>
</dbReference>
<dbReference type="GeneID" id="28733026"/>
<feature type="compositionally biased region" description="Low complexity" evidence="3">
    <location>
        <begin position="292"/>
        <end position="304"/>
    </location>
</feature>
<dbReference type="GO" id="GO:0003690">
    <property type="term" value="F:double-stranded DNA binding"/>
    <property type="evidence" value="ECO:0007669"/>
    <property type="project" value="TreeGrafter"/>
</dbReference>
<dbReference type="SUPFAM" id="SSF52540">
    <property type="entry name" value="P-loop containing nucleoside triphosphate hydrolases"/>
    <property type="match status" value="1"/>
</dbReference>
<dbReference type="GO" id="GO:0005524">
    <property type="term" value="F:ATP binding"/>
    <property type="evidence" value="ECO:0007669"/>
    <property type="project" value="UniProtKB-KW"/>
</dbReference>
<dbReference type="Gene3D" id="3.40.50.300">
    <property type="entry name" value="P-loop containing nucleotide triphosphate hydrolases"/>
    <property type="match status" value="1"/>
</dbReference>
<feature type="region of interest" description="Disordered" evidence="3">
    <location>
        <begin position="286"/>
        <end position="308"/>
    </location>
</feature>
<keyword evidence="1" id="KW-0547">Nucleotide-binding</keyword>
<dbReference type="PANTHER" id="PTHR22942">
    <property type="entry name" value="RECA/RAD51/RADA DNA STRAND-PAIRING FAMILY MEMBER"/>
    <property type="match status" value="1"/>
</dbReference>
<accession>A0A0N0NIG5</accession>
<dbReference type="STRING" id="1664694.A0A0N0NIG5"/>
<dbReference type="Pfam" id="PF08423">
    <property type="entry name" value="Rad51"/>
    <property type="match status" value="1"/>
</dbReference>
<dbReference type="GO" id="GO:0000150">
    <property type="term" value="F:DNA strand exchange activity"/>
    <property type="evidence" value="ECO:0007669"/>
    <property type="project" value="TreeGrafter"/>
</dbReference>
<dbReference type="GO" id="GO:0061982">
    <property type="term" value="P:meiosis I cell cycle process"/>
    <property type="evidence" value="ECO:0007669"/>
    <property type="project" value="UniProtKB-ARBA"/>
</dbReference>
<gene>
    <name evidence="5" type="ORF">AB675_1269</name>
</gene>
<dbReference type="VEuPathDB" id="FungiDB:AB675_1269"/>
<dbReference type="GO" id="GO:0006312">
    <property type="term" value="P:mitotic recombination"/>
    <property type="evidence" value="ECO:0007669"/>
    <property type="project" value="TreeGrafter"/>
</dbReference>
<dbReference type="GO" id="GO:0000730">
    <property type="term" value="P:DNA recombinase assembly"/>
    <property type="evidence" value="ECO:0007669"/>
    <property type="project" value="TreeGrafter"/>
</dbReference>